<comment type="caution">
    <text evidence="2">The sequence shown here is derived from an EMBL/GenBank/DDBJ whole genome shotgun (WGS) entry which is preliminary data.</text>
</comment>
<name>A0ABV7IMA9_9SPHN</name>
<gene>
    <name evidence="2" type="ORF">ACFOD9_05820</name>
</gene>
<proteinExistence type="predicted"/>
<evidence type="ECO:0000313" key="3">
    <source>
        <dbReference type="Proteomes" id="UP001595604"/>
    </source>
</evidence>
<dbReference type="EMBL" id="JBHRTQ010000006">
    <property type="protein sequence ID" value="MFC3173765.1"/>
    <property type="molecule type" value="Genomic_DNA"/>
</dbReference>
<keyword evidence="3" id="KW-1185">Reference proteome</keyword>
<feature type="signal peptide" evidence="1">
    <location>
        <begin position="1"/>
        <end position="25"/>
    </location>
</feature>
<reference evidence="3" key="1">
    <citation type="journal article" date="2019" name="Int. J. Syst. Evol. Microbiol.">
        <title>The Global Catalogue of Microorganisms (GCM) 10K type strain sequencing project: providing services to taxonomists for standard genome sequencing and annotation.</title>
        <authorList>
            <consortium name="The Broad Institute Genomics Platform"/>
            <consortium name="The Broad Institute Genome Sequencing Center for Infectious Disease"/>
            <person name="Wu L."/>
            <person name="Ma J."/>
        </authorList>
    </citation>
    <scope>NUCLEOTIDE SEQUENCE [LARGE SCALE GENOMIC DNA]</scope>
    <source>
        <strain evidence="3">KCTC 42984</strain>
    </source>
</reference>
<evidence type="ECO:0000313" key="2">
    <source>
        <dbReference type="EMBL" id="MFC3173765.1"/>
    </source>
</evidence>
<accession>A0ABV7IMA9</accession>
<protein>
    <submittedName>
        <fullName evidence="2">TorF family putative porin</fullName>
    </submittedName>
</protein>
<evidence type="ECO:0000256" key="1">
    <source>
        <dbReference type="SAM" id="SignalP"/>
    </source>
</evidence>
<dbReference type="Proteomes" id="UP001595604">
    <property type="component" value="Unassembled WGS sequence"/>
</dbReference>
<keyword evidence="1" id="KW-0732">Signal</keyword>
<dbReference type="NCBIfam" id="TIGR02001">
    <property type="entry name" value="gcw_chp"/>
    <property type="match status" value="1"/>
</dbReference>
<dbReference type="RefSeq" id="WP_379509151.1">
    <property type="nucleotide sequence ID" value="NZ_JBHRTQ010000006.1"/>
</dbReference>
<feature type="chain" id="PRO_5046909619" evidence="1">
    <location>
        <begin position="26"/>
        <end position="255"/>
    </location>
</feature>
<dbReference type="InterPro" id="IPR010239">
    <property type="entry name" value="CHP02001"/>
</dbReference>
<organism evidence="2 3">
    <name type="scientific">Novosphingobium bradum</name>
    <dbReference type="NCBI Taxonomy" id="1737444"/>
    <lineage>
        <taxon>Bacteria</taxon>
        <taxon>Pseudomonadati</taxon>
        <taxon>Pseudomonadota</taxon>
        <taxon>Alphaproteobacteria</taxon>
        <taxon>Sphingomonadales</taxon>
        <taxon>Sphingomonadaceae</taxon>
        <taxon>Novosphingobium</taxon>
    </lineage>
</organism>
<dbReference type="Pfam" id="PF09694">
    <property type="entry name" value="Gcw_chp"/>
    <property type="match status" value="1"/>
</dbReference>
<sequence length="255" mass="26106">MKKIIKAALATTAFASAFAAAPAFADDAIKITGSATLATEYSLRGVSQTDRDAAIQGGITATHSSGIYVGTWASNLAGYGTFGGSNMELDLIGGYSKALGPVTLDGGVVYYVYPGANGHPLPGSSYDYVELYGSVSGKVGPVNAKLGTYWAPKQNNIGGHNVWVYTDLGLPIGGTPITLKAHGGISTGTSAYTKGLDVVDYSVGADFAYKMLTFNVSYVGTDVSSANAVLWTSGGNASGRQITKGRIVASLTAAF</sequence>